<keyword evidence="2" id="KW-1185">Reference proteome</keyword>
<accession>A0ABY8J165</accession>
<dbReference type="RefSeq" id="WP_283078197.1">
    <property type="nucleotide sequence ID" value="NZ_CP121671.1"/>
</dbReference>
<dbReference type="Proteomes" id="UP001221597">
    <property type="component" value="Chromosome"/>
</dbReference>
<dbReference type="InterPro" id="IPR024411">
    <property type="entry name" value="Tail_terminator_phage"/>
</dbReference>
<sequence>MIQKYLKDELKLLIPDLTWTIDFRSAPDHTGTVYSEGGGAPGQYDVGMRYPTYMVYIRSSNWGYAKTVAEKVYKALHKKKDFTATVEQHDRQGNVTGSTSYHVFFVSAVSDPIPIGVQDDIMDYSINFDVTLTEIKEEMTNGT</sequence>
<proteinExistence type="predicted"/>
<name>A0ABY8J165_9BACI</name>
<organism evidence="1 2">
    <name type="scientific">Halobacillus naozhouensis</name>
    <dbReference type="NCBI Taxonomy" id="554880"/>
    <lineage>
        <taxon>Bacteria</taxon>
        <taxon>Bacillati</taxon>
        <taxon>Bacillota</taxon>
        <taxon>Bacilli</taxon>
        <taxon>Bacillales</taxon>
        <taxon>Bacillaceae</taxon>
        <taxon>Halobacillus</taxon>
    </lineage>
</organism>
<gene>
    <name evidence="1" type="ORF">P9989_07735</name>
</gene>
<dbReference type="EMBL" id="CP121671">
    <property type="protein sequence ID" value="WFT76243.1"/>
    <property type="molecule type" value="Genomic_DNA"/>
</dbReference>
<protein>
    <submittedName>
        <fullName evidence="1">Minor capsid protein</fullName>
    </submittedName>
</protein>
<reference evidence="1 2" key="1">
    <citation type="submission" date="2023-04" db="EMBL/GenBank/DDBJ databases">
        <title>Genome sequence of Halobacillus naozhouensis KACC 21980.</title>
        <authorList>
            <person name="Kim S."/>
            <person name="Heo J."/>
            <person name="Kwon S.-W."/>
        </authorList>
    </citation>
    <scope>NUCLEOTIDE SEQUENCE [LARGE SCALE GENOMIC DNA]</scope>
    <source>
        <strain evidence="1 2">KCTC 13234</strain>
    </source>
</reference>
<evidence type="ECO:0000313" key="2">
    <source>
        <dbReference type="Proteomes" id="UP001221597"/>
    </source>
</evidence>
<dbReference type="Pfam" id="PF12691">
    <property type="entry name" value="Phage_tail_terminator_6"/>
    <property type="match status" value="1"/>
</dbReference>
<evidence type="ECO:0000313" key="1">
    <source>
        <dbReference type="EMBL" id="WFT76243.1"/>
    </source>
</evidence>